<reference evidence="1" key="1">
    <citation type="submission" date="2023-07" db="EMBL/GenBank/DDBJ databases">
        <authorList>
            <consortium name="CYATHOMIX"/>
        </authorList>
    </citation>
    <scope>NUCLEOTIDE SEQUENCE</scope>
    <source>
        <strain evidence="1">N/A</strain>
    </source>
</reference>
<keyword evidence="2" id="KW-1185">Reference proteome</keyword>
<evidence type="ECO:0000313" key="1">
    <source>
        <dbReference type="EMBL" id="CAJ0598071.1"/>
    </source>
</evidence>
<sequence length="142" mass="16336">MWRKKSFTIAELIAACTGHEYIRPPPRMPLIIISTDITEEQLIKMLEKAVYVEMCIEINRSTFKRLRMPNLKEITCQLGLLPILPEFDAYLKKILIPLTTTYSKGEQIVRIQRLPSLPYTTIADLQLRCPQCSIIPDFGVQG</sequence>
<protein>
    <submittedName>
        <fullName evidence="1">Uncharacterized protein</fullName>
    </submittedName>
</protein>
<gene>
    <name evidence="1" type="ORF">CYNAS_LOCUS10054</name>
</gene>
<comment type="caution">
    <text evidence="1">The sequence shown here is derived from an EMBL/GenBank/DDBJ whole genome shotgun (WGS) entry which is preliminary data.</text>
</comment>
<accession>A0AA36M4Z2</accession>
<proteinExistence type="predicted"/>
<dbReference type="Proteomes" id="UP001176961">
    <property type="component" value="Unassembled WGS sequence"/>
</dbReference>
<evidence type="ECO:0000313" key="2">
    <source>
        <dbReference type="Proteomes" id="UP001176961"/>
    </source>
</evidence>
<dbReference type="EMBL" id="CATQJL010000223">
    <property type="protein sequence ID" value="CAJ0598071.1"/>
    <property type="molecule type" value="Genomic_DNA"/>
</dbReference>
<name>A0AA36M4Z2_CYLNA</name>
<dbReference type="AlphaFoldDB" id="A0AA36M4Z2"/>
<organism evidence="1 2">
    <name type="scientific">Cylicocyclus nassatus</name>
    <name type="common">Nematode worm</name>
    <dbReference type="NCBI Taxonomy" id="53992"/>
    <lineage>
        <taxon>Eukaryota</taxon>
        <taxon>Metazoa</taxon>
        <taxon>Ecdysozoa</taxon>
        <taxon>Nematoda</taxon>
        <taxon>Chromadorea</taxon>
        <taxon>Rhabditida</taxon>
        <taxon>Rhabditina</taxon>
        <taxon>Rhabditomorpha</taxon>
        <taxon>Strongyloidea</taxon>
        <taxon>Strongylidae</taxon>
        <taxon>Cylicocyclus</taxon>
    </lineage>
</organism>